<evidence type="ECO:0000256" key="13">
    <source>
        <dbReference type="SAM" id="Phobius"/>
    </source>
</evidence>
<dbReference type="GO" id="GO:0000155">
    <property type="term" value="F:phosphorelay sensor kinase activity"/>
    <property type="evidence" value="ECO:0007669"/>
    <property type="project" value="InterPro"/>
</dbReference>
<keyword evidence="18" id="KW-1185">Reference proteome</keyword>
<proteinExistence type="predicted"/>
<evidence type="ECO:0000256" key="12">
    <source>
        <dbReference type="SAM" id="MobiDB-lite"/>
    </source>
</evidence>
<evidence type="ECO:0000313" key="18">
    <source>
        <dbReference type="Proteomes" id="UP000030661"/>
    </source>
</evidence>
<dbReference type="Pfam" id="PF00512">
    <property type="entry name" value="HisKA"/>
    <property type="match status" value="1"/>
</dbReference>
<dbReference type="Gene3D" id="1.10.287.130">
    <property type="match status" value="1"/>
</dbReference>
<name>A0A081C8V7_VECG1</name>
<keyword evidence="5" id="KW-0808">Transferase</keyword>
<keyword evidence="9" id="KW-0902">Two-component regulatory system</keyword>
<keyword evidence="8" id="KW-0067">ATP-binding</keyword>
<protein>
    <recommendedName>
        <fullName evidence="3">histidine kinase</fullName>
        <ecNumber evidence="3">2.7.13.3</ecNumber>
    </recommendedName>
</protein>
<dbReference type="AlphaFoldDB" id="A0A081C8V7"/>
<organism evidence="17">
    <name type="scientific">Vecturithrix granuli</name>
    <dbReference type="NCBI Taxonomy" id="1499967"/>
    <lineage>
        <taxon>Bacteria</taxon>
        <taxon>Candidatus Moduliflexota</taxon>
        <taxon>Candidatus Vecturitrichia</taxon>
        <taxon>Candidatus Vecturitrichales</taxon>
        <taxon>Candidatus Vecturitrichaceae</taxon>
        <taxon>Candidatus Vecturithrix</taxon>
    </lineage>
</organism>
<dbReference type="CDD" id="cd16922">
    <property type="entry name" value="HATPase_EvgS-ArcB-TorS-like"/>
    <property type="match status" value="1"/>
</dbReference>
<dbReference type="EMBL" id="DF820476">
    <property type="protein sequence ID" value="GAK61012.1"/>
    <property type="molecule type" value="Genomic_DNA"/>
</dbReference>
<evidence type="ECO:0000256" key="8">
    <source>
        <dbReference type="ARBA" id="ARBA00022840"/>
    </source>
</evidence>
<keyword evidence="13" id="KW-1133">Transmembrane helix</keyword>
<dbReference type="InterPro" id="IPR004358">
    <property type="entry name" value="Sig_transdc_His_kin-like_C"/>
</dbReference>
<dbReference type="EC" id="2.7.13.3" evidence="3"/>
<keyword evidence="13" id="KW-0812">Transmembrane</keyword>
<evidence type="ECO:0000256" key="6">
    <source>
        <dbReference type="ARBA" id="ARBA00022741"/>
    </source>
</evidence>
<evidence type="ECO:0000259" key="14">
    <source>
        <dbReference type="PROSITE" id="PS50109"/>
    </source>
</evidence>
<evidence type="ECO:0000256" key="10">
    <source>
        <dbReference type="ARBA" id="ARBA00023136"/>
    </source>
</evidence>
<dbReference type="Pfam" id="PF02518">
    <property type="entry name" value="HATPase_c"/>
    <property type="match status" value="2"/>
</dbReference>
<dbReference type="SUPFAM" id="SSF47384">
    <property type="entry name" value="Homodimeric domain of signal transducing histidine kinase"/>
    <property type="match status" value="1"/>
</dbReference>
<dbReference type="PROSITE" id="PS50110">
    <property type="entry name" value="RESPONSE_REGULATORY"/>
    <property type="match status" value="1"/>
</dbReference>
<feature type="domain" description="Response regulatory" evidence="15">
    <location>
        <begin position="573"/>
        <end position="689"/>
    </location>
</feature>
<sequence length="781" mass="88824">MHIPFHARIAYRQARNTILIAVVLGTILSMIQIGYDLLKERKQVDATVTAIMAMLRESAAQAVYYLDRPLAEKVINGLFEYEPICSVHIFDENETLLASQNRLEENKRLPWLARVIFGAARHYQMELMYEPLDRLIGRLEISIDSQLIAQNFFSRVKFVILSDFIRDVVLVGAVTMIFYTLITKPLQEIVKRIALINIDNPAGELLITPHGHEHDELGLLIHTTNAVLEKLGESLTQYRTTQQELEQHRDHLEQLVDQRTTELRHLVAELEHAKKSAETANLAKSRFLANMSHELRTPLNAILGFSQLMQRGTPLPEDQRENLAIIRQSGEHLLTLINDVLDLSKIEAGRIILNEQNFNLYTLLDDVHDMFRLRAEEKHLQLFFERNPETPQFIRTDEIRLRQVLINLISNAIKFTEEGGVSVRIRGRKDEECGEIHNSSNPPGLTEGALTGVTTNSPQTKTLDSRVSPYFRLYFEVEDTGSGMAEGELETLFEAFVQTKAGQKAHEGTGLGLAISRKFVEMLGGTIQVKSQVGRGTIFTFDIRVQLGQSGEIHIEKPSRRILALEPGQPRFRILIVDDRWTNRQLLVKLLNSLGFDLREACDGQEALNLWEEWTPHLILMDMRMPVMDGYETTRRIKATTKGQATAIVALTASAFEDDRAIVLSAGCDDYLHKPFREADIFALLEKHLGVRYVYEQDNTAAQADIHEQTRLTAANLASLPSKWLADFEQAVVRINTDMIDNLLHTIQTQDAMLATELKHLVDNFEYQPILTLIREAKHIS</sequence>
<evidence type="ECO:0000256" key="9">
    <source>
        <dbReference type="ARBA" id="ARBA00023012"/>
    </source>
</evidence>
<dbReference type="InterPro" id="IPR011006">
    <property type="entry name" value="CheY-like_superfamily"/>
</dbReference>
<evidence type="ECO:0000256" key="11">
    <source>
        <dbReference type="PROSITE-ProRule" id="PRU00169"/>
    </source>
</evidence>
<dbReference type="GO" id="GO:0016020">
    <property type="term" value="C:membrane"/>
    <property type="evidence" value="ECO:0007669"/>
    <property type="project" value="UniProtKB-SubCell"/>
</dbReference>
<dbReference type="eggNOG" id="COG2205">
    <property type="taxonomic scope" value="Bacteria"/>
</dbReference>
<dbReference type="PANTHER" id="PTHR45339:SF1">
    <property type="entry name" value="HYBRID SIGNAL TRANSDUCTION HISTIDINE KINASE J"/>
    <property type="match status" value="1"/>
</dbReference>
<accession>A0A081C8V7</accession>
<dbReference type="Gene3D" id="3.30.565.10">
    <property type="entry name" value="Histidine kinase-like ATPase, C-terminal domain"/>
    <property type="match status" value="1"/>
</dbReference>
<gene>
    <name evidence="17" type="ORF">U27_00910</name>
</gene>
<dbReference type="PROSITE" id="PS50885">
    <property type="entry name" value="HAMP"/>
    <property type="match status" value="1"/>
</dbReference>
<dbReference type="SUPFAM" id="SSF52172">
    <property type="entry name" value="CheY-like"/>
    <property type="match status" value="1"/>
</dbReference>
<dbReference type="InterPro" id="IPR003594">
    <property type="entry name" value="HATPase_dom"/>
</dbReference>
<keyword evidence="6" id="KW-0547">Nucleotide-binding</keyword>
<feature type="modified residue" description="4-aspartylphosphate" evidence="11">
    <location>
        <position position="622"/>
    </location>
</feature>
<dbReference type="eggNOG" id="COG0745">
    <property type="taxonomic scope" value="Bacteria"/>
</dbReference>
<keyword evidence="7 17" id="KW-0418">Kinase</keyword>
<dbReference type="PANTHER" id="PTHR45339">
    <property type="entry name" value="HYBRID SIGNAL TRANSDUCTION HISTIDINE KINASE J"/>
    <property type="match status" value="1"/>
</dbReference>
<keyword evidence="10 13" id="KW-0472">Membrane</keyword>
<evidence type="ECO:0000259" key="16">
    <source>
        <dbReference type="PROSITE" id="PS50885"/>
    </source>
</evidence>
<evidence type="ECO:0000256" key="1">
    <source>
        <dbReference type="ARBA" id="ARBA00000085"/>
    </source>
</evidence>
<evidence type="ECO:0000259" key="15">
    <source>
        <dbReference type="PROSITE" id="PS50110"/>
    </source>
</evidence>
<feature type="transmembrane region" description="Helical" evidence="13">
    <location>
        <begin position="18"/>
        <end position="38"/>
    </location>
</feature>
<dbReference type="Pfam" id="PF00072">
    <property type="entry name" value="Response_reg"/>
    <property type="match status" value="1"/>
</dbReference>
<comment type="catalytic activity">
    <reaction evidence="1">
        <text>ATP + protein L-histidine = ADP + protein N-phospho-L-histidine.</text>
        <dbReference type="EC" id="2.7.13.3"/>
    </reaction>
</comment>
<dbReference type="SUPFAM" id="SSF55874">
    <property type="entry name" value="ATPase domain of HSP90 chaperone/DNA topoisomerase II/histidine kinase"/>
    <property type="match status" value="1"/>
</dbReference>
<dbReference type="HOGENOM" id="CLU_000445_104_15_0"/>
<dbReference type="Proteomes" id="UP000030661">
    <property type="component" value="Unassembled WGS sequence"/>
</dbReference>
<dbReference type="STRING" id="1499967.U27_00910"/>
<evidence type="ECO:0000313" key="17">
    <source>
        <dbReference type="EMBL" id="GAK61012.1"/>
    </source>
</evidence>
<feature type="domain" description="Histidine kinase" evidence="14">
    <location>
        <begin position="290"/>
        <end position="547"/>
    </location>
</feature>
<feature type="compositionally biased region" description="Polar residues" evidence="12">
    <location>
        <begin position="452"/>
        <end position="462"/>
    </location>
</feature>
<reference evidence="17" key="1">
    <citation type="journal article" date="2015" name="PeerJ">
        <title>First genomic representation of candidate bacterial phylum KSB3 points to enhanced environmental sensing as a trigger of wastewater bulking.</title>
        <authorList>
            <person name="Sekiguchi Y."/>
            <person name="Ohashi A."/>
            <person name="Parks D.H."/>
            <person name="Yamauchi T."/>
            <person name="Tyson G.W."/>
            <person name="Hugenholtz P."/>
        </authorList>
    </citation>
    <scope>NUCLEOTIDE SEQUENCE [LARGE SCALE GENOMIC DNA]</scope>
</reference>
<keyword evidence="4 11" id="KW-0597">Phosphoprotein</keyword>
<dbReference type="InterPro" id="IPR001789">
    <property type="entry name" value="Sig_transdc_resp-reg_receiver"/>
</dbReference>
<dbReference type="InterPro" id="IPR003660">
    <property type="entry name" value="HAMP_dom"/>
</dbReference>
<dbReference type="SMART" id="SM00388">
    <property type="entry name" value="HisKA"/>
    <property type="match status" value="1"/>
</dbReference>
<evidence type="ECO:0000256" key="4">
    <source>
        <dbReference type="ARBA" id="ARBA00022553"/>
    </source>
</evidence>
<dbReference type="GO" id="GO:0005524">
    <property type="term" value="F:ATP binding"/>
    <property type="evidence" value="ECO:0007669"/>
    <property type="project" value="UniProtKB-KW"/>
</dbReference>
<dbReference type="InterPro" id="IPR005467">
    <property type="entry name" value="His_kinase_dom"/>
</dbReference>
<dbReference type="SMART" id="SM00387">
    <property type="entry name" value="HATPase_c"/>
    <property type="match status" value="1"/>
</dbReference>
<dbReference type="FunFam" id="1.10.287.130:FF:000038">
    <property type="entry name" value="Sensory transduction histidine kinase"/>
    <property type="match status" value="1"/>
</dbReference>
<evidence type="ECO:0000256" key="2">
    <source>
        <dbReference type="ARBA" id="ARBA00004370"/>
    </source>
</evidence>
<feature type="region of interest" description="Disordered" evidence="12">
    <location>
        <begin position="435"/>
        <end position="462"/>
    </location>
</feature>
<dbReference type="InterPro" id="IPR036890">
    <property type="entry name" value="HATPase_C_sf"/>
</dbReference>
<dbReference type="InterPro" id="IPR003661">
    <property type="entry name" value="HisK_dim/P_dom"/>
</dbReference>
<dbReference type="CDD" id="cd00082">
    <property type="entry name" value="HisKA"/>
    <property type="match status" value="1"/>
</dbReference>
<evidence type="ECO:0000256" key="5">
    <source>
        <dbReference type="ARBA" id="ARBA00022679"/>
    </source>
</evidence>
<dbReference type="InterPro" id="IPR036097">
    <property type="entry name" value="HisK_dim/P_sf"/>
</dbReference>
<evidence type="ECO:0000256" key="7">
    <source>
        <dbReference type="ARBA" id="ARBA00022777"/>
    </source>
</evidence>
<dbReference type="Gene3D" id="3.40.50.2300">
    <property type="match status" value="1"/>
</dbReference>
<dbReference type="PRINTS" id="PR00344">
    <property type="entry name" value="BCTRLSENSOR"/>
</dbReference>
<feature type="domain" description="HAMP" evidence="16">
    <location>
        <begin position="180"/>
        <end position="236"/>
    </location>
</feature>
<dbReference type="CDD" id="cd17546">
    <property type="entry name" value="REC_hyHK_CKI1_RcsC-like"/>
    <property type="match status" value="1"/>
</dbReference>
<dbReference type="SMART" id="SM00448">
    <property type="entry name" value="REC"/>
    <property type="match status" value="1"/>
</dbReference>
<dbReference type="PROSITE" id="PS50109">
    <property type="entry name" value="HIS_KIN"/>
    <property type="match status" value="1"/>
</dbReference>
<evidence type="ECO:0000256" key="3">
    <source>
        <dbReference type="ARBA" id="ARBA00012438"/>
    </source>
</evidence>
<comment type="subcellular location">
    <subcellularLocation>
        <location evidence="2">Membrane</location>
    </subcellularLocation>
</comment>